<evidence type="ECO:0000256" key="2">
    <source>
        <dbReference type="ARBA" id="ARBA00022738"/>
    </source>
</evidence>
<dbReference type="GO" id="GO:0030089">
    <property type="term" value="C:phycobilisome"/>
    <property type="evidence" value="ECO:0007669"/>
    <property type="project" value="UniProtKB-KW"/>
</dbReference>
<dbReference type="RefSeq" id="WP_007307168.1">
    <property type="nucleotide sequence ID" value="NZ_AESD01000653.1"/>
</dbReference>
<evidence type="ECO:0000256" key="1">
    <source>
        <dbReference type="ARBA" id="ARBA00022549"/>
    </source>
</evidence>
<protein>
    <submittedName>
        <fullName evidence="3">HEAT repeat-containing protein</fullName>
    </submittedName>
</protein>
<evidence type="ECO:0000313" key="3">
    <source>
        <dbReference type="EMBL" id="EHJ10938.1"/>
    </source>
</evidence>
<dbReference type="PANTHER" id="PTHR12697">
    <property type="entry name" value="PBS LYASE HEAT-LIKE PROTEIN"/>
    <property type="match status" value="1"/>
</dbReference>
<proteinExistence type="predicted"/>
<dbReference type="GO" id="GO:0019135">
    <property type="term" value="F:deoxyhypusine monooxygenase activity"/>
    <property type="evidence" value="ECO:0007669"/>
    <property type="project" value="TreeGrafter"/>
</dbReference>
<dbReference type="PANTHER" id="PTHR12697:SF5">
    <property type="entry name" value="DEOXYHYPUSINE HYDROXYLASE"/>
    <property type="match status" value="1"/>
</dbReference>
<sequence length="218" mass="24381">MQINEIKAFLDSPDPQNRIKAIIELRNHPANVVVPLLKQRIYDKEFVIRSYVAMGLGYKMTDEGFDILLNLIDNDADPNVKAEAANSLSKYGEKSIPYLVELFRKESHWLLRQSIFAALSEMASPDVFLKLSLWGLDGDDLTVKLASISYLQNIKGTSLEPEAINVLLDLCTSDIVAIRKQVARVLGDFDTPEAKAALVQLREDEDHRVVGATLEALL</sequence>
<dbReference type="AlphaFoldDB" id="G5JA58"/>
<dbReference type="Pfam" id="PF13646">
    <property type="entry name" value="HEAT_2"/>
    <property type="match status" value="2"/>
</dbReference>
<dbReference type="Gene3D" id="1.25.10.10">
    <property type="entry name" value="Leucine-rich Repeat Variant"/>
    <property type="match status" value="2"/>
</dbReference>
<dbReference type="InterPro" id="IPR016024">
    <property type="entry name" value="ARM-type_fold"/>
</dbReference>
<gene>
    <name evidence="3" type="ORF">CWATWH0003_4320</name>
</gene>
<name>G5JA58_CROWT</name>
<evidence type="ECO:0000313" key="4">
    <source>
        <dbReference type="Proteomes" id="UP000003477"/>
    </source>
</evidence>
<comment type="caution">
    <text evidence="3">The sequence shown here is derived from an EMBL/GenBank/DDBJ whole genome shotgun (WGS) entry which is preliminary data.</text>
</comment>
<dbReference type="GeneID" id="88767764"/>
<reference evidence="3 4" key="1">
    <citation type="journal article" date="2011" name="Front. Microbiol.">
        <title>Two Strains of Crocosphaera watsonii with Highly Conserved Genomes are Distinguished by Strain-Specific Features.</title>
        <authorList>
            <person name="Bench S.R."/>
            <person name="Ilikchyan I.N."/>
            <person name="Tripp H.J."/>
            <person name="Zehr J.P."/>
        </authorList>
    </citation>
    <scope>NUCLEOTIDE SEQUENCE [LARGE SCALE GENOMIC DNA]</scope>
    <source>
        <strain evidence="3 4">WH 0003</strain>
    </source>
</reference>
<dbReference type="SUPFAM" id="SSF48371">
    <property type="entry name" value="ARM repeat"/>
    <property type="match status" value="1"/>
</dbReference>
<dbReference type="InterPro" id="IPR011989">
    <property type="entry name" value="ARM-like"/>
</dbReference>
<dbReference type="PATRIC" id="fig|423471.3.peg.4045"/>
<accession>G5JA58</accession>
<keyword evidence="2" id="KW-0605">Phycobilisome</keyword>
<keyword evidence="1" id="KW-0042">Antenna complex</keyword>
<organism evidence="3 4">
    <name type="scientific">Crocosphaera watsonii WH 0003</name>
    <dbReference type="NCBI Taxonomy" id="423471"/>
    <lineage>
        <taxon>Bacteria</taxon>
        <taxon>Bacillati</taxon>
        <taxon>Cyanobacteriota</taxon>
        <taxon>Cyanophyceae</taxon>
        <taxon>Oscillatoriophycideae</taxon>
        <taxon>Chroococcales</taxon>
        <taxon>Aphanothecaceae</taxon>
        <taxon>Crocosphaera</taxon>
    </lineage>
</organism>
<dbReference type="Proteomes" id="UP000003477">
    <property type="component" value="Unassembled WGS sequence"/>
</dbReference>
<dbReference type="EMBL" id="AESD01000653">
    <property type="protein sequence ID" value="EHJ10938.1"/>
    <property type="molecule type" value="Genomic_DNA"/>
</dbReference>